<evidence type="ECO:0000313" key="12">
    <source>
        <dbReference type="EMBL" id="AQQ67726.1"/>
    </source>
</evidence>
<dbReference type="OrthoDB" id="9811406at2"/>
<evidence type="ECO:0000256" key="11">
    <source>
        <dbReference type="SAM" id="Phobius"/>
    </source>
</evidence>
<keyword evidence="7" id="KW-0653">Protein transport</keyword>
<keyword evidence="9" id="KW-0811">Translocation</keyword>
<protein>
    <recommendedName>
        <fullName evidence="3">Sec translocon accessory complex subunit YajC</fullName>
    </recommendedName>
</protein>
<dbReference type="Pfam" id="PF02699">
    <property type="entry name" value="YajC"/>
    <property type="match status" value="1"/>
</dbReference>
<keyword evidence="6 11" id="KW-0812">Transmembrane</keyword>
<dbReference type="SMART" id="SM01323">
    <property type="entry name" value="YajC"/>
    <property type="match status" value="1"/>
</dbReference>
<dbReference type="GO" id="GO:0015031">
    <property type="term" value="P:protein transport"/>
    <property type="evidence" value="ECO:0007669"/>
    <property type="project" value="UniProtKB-KW"/>
</dbReference>
<evidence type="ECO:0000256" key="5">
    <source>
        <dbReference type="ARBA" id="ARBA00022475"/>
    </source>
</evidence>
<name>A0A1Q2M503_9GAMM</name>
<keyword evidence="5" id="KW-1003">Cell membrane</keyword>
<evidence type="ECO:0000256" key="1">
    <source>
        <dbReference type="ARBA" id="ARBA00004162"/>
    </source>
</evidence>
<proteinExistence type="inferred from homology"/>
<dbReference type="PANTHER" id="PTHR33909">
    <property type="entry name" value="SEC TRANSLOCON ACCESSORY COMPLEX SUBUNIT YAJC"/>
    <property type="match status" value="1"/>
</dbReference>
<dbReference type="STRING" id="260552.Mag101_08800"/>
<evidence type="ECO:0000256" key="3">
    <source>
        <dbReference type="ARBA" id="ARBA00014962"/>
    </source>
</evidence>
<evidence type="ECO:0000256" key="6">
    <source>
        <dbReference type="ARBA" id="ARBA00022692"/>
    </source>
</evidence>
<evidence type="ECO:0000256" key="9">
    <source>
        <dbReference type="ARBA" id="ARBA00023010"/>
    </source>
</evidence>
<accession>A0A1Q2M503</accession>
<comment type="subcellular location">
    <subcellularLocation>
        <location evidence="1">Cell membrane</location>
        <topology evidence="1">Single-pass membrane protein</topology>
    </subcellularLocation>
</comment>
<keyword evidence="10 11" id="KW-0472">Membrane</keyword>
<dbReference type="NCBIfam" id="TIGR00739">
    <property type="entry name" value="yajC"/>
    <property type="match status" value="1"/>
</dbReference>
<keyword evidence="13" id="KW-1185">Reference proteome</keyword>
<dbReference type="PANTHER" id="PTHR33909:SF1">
    <property type="entry name" value="SEC TRANSLOCON ACCESSORY COMPLEX SUBUNIT YAJC"/>
    <property type="match status" value="1"/>
</dbReference>
<keyword evidence="4" id="KW-0813">Transport</keyword>
<dbReference type="eggNOG" id="COG1862">
    <property type="taxonomic scope" value="Bacteria"/>
</dbReference>
<reference evidence="12" key="1">
    <citation type="submission" date="2017-02" db="EMBL/GenBank/DDBJ databases">
        <title>Genome of Microbulbifer agarilyticus GP101.</title>
        <authorList>
            <person name="Jung J."/>
            <person name="Bae S.S."/>
            <person name="Baek K."/>
        </authorList>
    </citation>
    <scope>NUCLEOTIDE SEQUENCE [LARGE SCALE GENOMIC DNA]</scope>
    <source>
        <strain evidence="12">GP101</strain>
    </source>
</reference>
<evidence type="ECO:0000256" key="10">
    <source>
        <dbReference type="ARBA" id="ARBA00023136"/>
    </source>
</evidence>
<dbReference type="InterPro" id="IPR003849">
    <property type="entry name" value="Preprotein_translocase_YajC"/>
</dbReference>
<sequence>MDFFIPAAMAQEAAPAPQGNPLITLLMFGGLFVFMWLFIIRPQRKRQKEHQELVGALKKGDEVVMTSGMLGRVEKVDDDYVILEVADNMKLKFQKVSVHAVLPKGTIKNI</sequence>
<evidence type="ECO:0000256" key="2">
    <source>
        <dbReference type="ARBA" id="ARBA00006742"/>
    </source>
</evidence>
<evidence type="ECO:0000256" key="8">
    <source>
        <dbReference type="ARBA" id="ARBA00022989"/>
    </source>
</evidence>
<comment type="similarity">
    <text evidence="2">Belongs to the YajC family.</text>
</comment>
<dbReference type="AlphaFoldDB" id="A0A1Q2M503"/>
<evidence type="ECO:0000313" key="13">
    <source>
        <dbReference type="Proteomes" id="UP000188219"/>
    </source>
</evidence>
<keyword evidence="8 11" id="KW-1133">Transmembrane helix</keyword>
<dbReference type="EMBL" id="CP019650">
    <property type="protein sequence ID" value="AQQ67726.1"/>
    <property type="molecule type" value="Genomic_DNA"/>
</dbReference>
<gene>
    <name evidence="12" type="ORF">Mag101_08800</name>
</gene>
<dbReference type="KEGG" id="maga:Mag101_08800"/>
<evidence type="ECO:0000256" key="4">
    <source>
        <dbReference type="ARBA" id="ARBA00022448"/>
    </source>
</evidence>
<dbReference type="GO" id="GO:0005886">
    <property type="term" value="C:plasma membrane"/>
    <property type="evidence" value="ECO:0007669"/>
    <property type="project" value="UniProtKB-SubCell"/>
</dbReference>
<organism evidence="12 13">
    <name type="scientific">Microbulbifer agarilyticus</name>
    <dbReference type="NCBI Taxonomy" id="260552"/>
    <lineage>
        <taxon>Bacteria</taxon>
        <taxon>Pseudomonadati</taxon>
        <taxon>Pseudomonadota</taxon>
        <taxon>Gammaproteobacteria</taxon>
        <taxon>Cellvibrionales</taxon>
        <taxon>Microbulbiferaceae</taxon>
        <taxon>Microbulbifer</taxon>
    </lineage>
</organism>
<dbReference type="PRINTS" id="PR01853">
    <property type="entry name" value="YAJCTRNLCASE"/>
</dbReference>
<dbReference type="RefSeq" id="WP_077403610.1">
    <property type="nucleotide sequence ID" value="NZ_CP019650.1"/>
</dbReference>
<feature type="transmembrane region" description="Helical" evidence="11">
    <location>
        <begin position="22"/>
        <end position="40"/>
    </location>
</feature>
<dbReference type="Proteomes" id="UP000188219">
    <property type="component" value="Chromosome"/>
</dbReference>
<evidence type="ECO:0000256" key="7">
    <source>
        <dbReference type="ARBA" id="ARBA00022927"/>
    </source>
</evidence>